<protein>
    <submittedName>
        <fullName evidence="1">Uncharacterized protein</fullName>
    </submittedName>
</protein>
<gene>
    <name evidence="1" type="ORF">EDC42_1814</name>
</gene>
<comment type="caution">
    <text evidence="1">The sequence shown here is derived from an EMBL/GenBank/DDBJ whole genome shotgun (WGS) entry which is preliminary data.</text>
</comment>
<organism evidence="1 2">
    <name type="scientific">Methanobrevibacter gottschalkii DSM 11977</name>
    <dbReference type="NCBI Taxonomy" id="1122229"/>
    <lineage>
        <taxon>Archaea</taxon>
        <taxon>Methanobacteriati</taxon>
        <taxon>Methanobacteriota</taxon>
        <taxon>Methanomada group</taxon>
        <taxon>Methanobacteria</taxon>
        <taxon>Methanobacteriales</taxon>
        <taxon>Methanobacteriaceae</taxon>
        <taxon>Methanobrevibacter</taxon>
    </lineage>
</organism>
<evidence type="ECO:0000313" key="2">
    <source>
        <dbReference type="Proteomes" id="UP000271783"/>
    </source>
</evidence>
<sequence>MGDKLLIMYKQNNCLPFLILEDKTYNFVGDFVDPIRHENKCEILDNSVQIILPIQSILDNNFFVNSDGVIEYRERHCCKCGS</sequence>
<dbReference type="AlphaFoldDB" id="A0A3N5BRN6"/>
<dbReference type="EMBL" id="RKRG01000005">
    <property type="protein sequence ID" value="RPF50172.1"/>
    <property type="molecule type" value="Genomic_DNA"/>
</dbReference>
<accession>A0A3N5BRN6</accession>
<reference evidence="1 2" key="1">
    <citation type="submission" date="2018-11" db="EMBL/GenBank/DDBJ databases">
        <title>Genomic Encyclopedia of Type Strains, Phase IV (KMG-IV): sequencing the most valuable type-strain genomes for metagenomic binning, comparative biology and taxonomic classification.</title>
        <authorList>
            <person name="Goeker M."/>
        </authorList>
    </citation>
    <scope>NUCLEOTIDE SEQUENCE [LARGE SCALE GENOMIC DNA]</scope>
    <source>
        <strain evidence="1 2">DSM 11977</strain>
    </source>
</reference>
<dbReference type="Proteomes" id="UP000271783">
    <property type="component" value="Unassembled WGS sequence"/>
</dbReference>
<evidence type="ECO:0000313" key="1">
    <source>
        <dbReference type="EMBL" id="RPF50172.1"/>
    </source>
</evidence>
<proteinExistence type="predicted"/>
<keyword evidence="2" id="KW-1185">Reference proteome</keyword>
<name>A0A3N5BRN6_9EURY</name>